<protein>
    <submittedName>
        <fullName evidence="2">Uncharacterized protein</fullName>
    </submittedName>
</protein>
<feature type="region of interest" description="Disordered" evidence="1">
    <location>
        <begin position="61"/>
        <end position="115"/>
    </location>
</feature>
<dbReference type="AlphaFoldDB" id="A0A5J9TCR9"/>
<evidence type="ECO:0000313" key="2">
    <source>
        <dbReference type="EMBL" id="TVU08768.1"/>
    </source>
</evidence>
<evidence type="ECO:0000256" key="1">
    <source>
        <dbReference type="SAM" id="MobiDB-lite"/>
    </source>
</evidence>
<dbReference type="EMBL" id="RWGY01000039">
    <property type="protein sequence ID" value="TVU08768.1"/>
    <property type="molecule type" value="Genomic_DNA"/>
</dbReference>
<sequence length="439" mass="46449">MPCTEAEQKNDSNKMKARTSASVIPGMLFSPIFLRASLDTAGGLLRPMLLLNSLAIDSPSIDSKEKGLLPGTSSSTSPPERSSSNPDGSSSSSNAPTSSSSSDTPKSNFLSPLPPLRGRRLSVFPPLLPRSCLLPESPNPTASSSLSSSSSKSLPLPLLGGIPDILPPRPRLPLGDPNPTASSSSSSSSSKSLPLPLLCGIPDILPPRPRLPLGDPNPATSSSSSSSKSLSLPLLWEKPDILPPRPRPPLEDLNPTSSSKSLNLPPLRGTPDALPPRPRCPLGPLNPASSSKPFPRPPLRENPDDLSPRPRLPLPEPNPESPSSSSRSLLITLPLRSKPRLSPRKSSPPNLDFWKDPLESLPPRPPLEAAAGLREDAASPSSPLLRPRWKLSVLRSLTQSLRSASSSITLLAAPTAEREREENKRKERGPAAPFRGGSG</sequence>
<feature type="compositionally biased region" description="Basic and acidic residues" evidence="1">
    <location>
        <begin position="416"/>
        <end position="429"/>
    </location>
</feature>
<keyword evidence="3" id="KW-1185">Reference proteome</keyword>
<gene>
    <name evidence="2" type="ORF">EJB05_42180</name>
</gene>
<feature type="compositionally biased region" description="Low complexity" evidence="1">
    <location>
        <begin position="321"/>
        <end position="336"/>
    </location>
</feature>
<reference evidence="2 3" key="1">
    <citation type="journal article" date="2019" name="Sci. Rep.">
        <title>A high-quality genome of Eragrostis curvula grass provides insights into Poaceae evolution and supports new strategies to enhance forage quality.</title>
        <authorList>
            <person name="Carballo J."/>
            <person name="Santos B.A.C.M."/>
            <person name="Zappacosta D."/>
            <person name="Garbus I."/>
            <person name="Selva J.P."/>
            <person name="Gallo C.A."/>
            <person name="Diaz A."/>
            <person name="Albertini E."/>
            <person name="Caccamo M."/>
            <person name="Echenique V."/>
        </authorList>
    </citation>
    <scope>NUCLEOTIDE SEQUENCE [LARGE SCALE GENOMIC DNA]</scope>
    <source>
        <strain evidence="3">cv. Victoria</strain>
        <tissue evidence="2">Leaf</tissue>
    </source>
</reference>
<dbReference type="Gramene" id="TVU08768">
    <property type="protein sequence ID" value="TVU08768"/>
    <property type="gene ID" value="EJB05_42180"/>
</dbReference>
<evidence type="ECO:0000313" key="3">
    <source>
        <dbReference type="Proteomes" id="UP000324897"/>
    </source>
</evidence>
<feature type="compositionally biased region" description="Low complexity" evidence="1">
    <location>
        <begin position="143"/>
        <end position="164"/>
    </location>
</feature>
<feature type="compositionally biased region" description="Pro residues" evidence="1">
    <location>
        <begin position="310"/>
        <end position="320"/>
    </location>
</feature>
<feature type="compositionally biased region" description="Low complexity" evidence="1">
    <location>
        <begin position="211"/>
        <end position="235"/>
    </location>
</feature>
<dbReference type="Proteomes" id="UP000324897">
    <property type="component" value="Chromosome 3"/>
</dbReference>
<proteinExistence type="predicted"/>
<feature type="compositionally biased region" description="Low complexity" evidence="1">
    <location>
        <begin position="72"/>
        <end position="108"/>
    </location>
</feature>
<feature type="compositionally biased region" description="Basic and acidic residues" evidence="1">
    <location>
        <begin position="298"/>
        <end position="308"/>
    </location>
</feature>
<accession>A0A5J9TCR9</accession>
<name>A0A5J9TCR9_9POAL</name>
<feature type="region of interest" description="Disordered" evidence="1">
    <location>
        <begin position="135"/>
        <end position="385"/>
    </location>
</feature>
<feature type="non-terminal residue" evidence="2">
    <location>
        <position position="1"/>
    </location>
</feature>
<feature type="region of interest" description="Disordered" evidence="1">
    <location>
        <begin position="412"/>
        <end position="439"/>
    </location>
</feature>
<comment type="caution">
    <text evidence="2">The sequence shown here is derived from an EMBL/GenBank/DDBJ whole genome shotgun (WGS) entry which is preliminary data.</text>
</comment>
<organism evidence="2 3">
    <name type="scientific">Eragrostis curvula</name>
    <name type="common">weeping love grass</name>
    <dbReference type="NCBI Taxonomy" id="38414"/>
    <lineage>
        <taxon>Eukaryota</taxon>
        <taxon>Viridiplantae</taxon>
        <taxon>Streptophyta</taxon>
        <taxon>Embryophyta</taxon>
        <taxon>Tracheophyta</taxon>
        <taxon>Spermatophyta</taxon>
        <taxon>Magnoliopsida</taxon>
        <taxon>Liliopsida</taxon>
        <taxon>Poales</taxon>
        <taxon>Poaceae</taxon>
        <taxon>PACMAD clade</taxon>
        <taxon>Chloridoideae</taxon>
        <taxon>Eragrostideae</taxon>
        <taxon>Eragrostidinae</taxon>
        <taxon>Eragrostis</taxon>
    </lineage>
</organism>
<feature type="compositionally biased region" description="Low complexity" evidence="1">
    <location>
        <begin position="172"/>
        <end position="203"/>
    </location>
</feature>